<evidence type="ECO:0000256" key="8">
    <source>
        <dbReference type="ARBA" id="ARBA00023170"/>
    </source>
</evidence>
<evidence type="ECO:0000256" key="3">
    <source>
        <dbReference type="ARBA" id="ARBA00022475"/>
    </source>
</evidence>
<keyword evidence="9" id="KW-0325">Glycoprotein</keyword>
<protein>
    <recommendedName>
        <fullName evidence="14">Ionotropic glutamate receptor L-glutamate and glycine-binding domain-containing protein</fullName>
    </recommendedName>
</protein>
<keyword evidence="10" id="KW-1071">Ligand-gated ion channel</keyword>
<sequence length="249" mass="28317">MKGWRLTLAVMYLLTQIVIVLVECHTVNKHLQIATFYNPLGRIENISTNSKGLMEKELLETLSKKMNFTYDITVSTDVLQFGFPGNESWSGVLGKLARKEADMTISFGPVSYPRFLSFDATVGIFRDHVVIMIPHPESGIDTSGLVSIFSPFTWILIAISLVIVAMALWFVNHFQHDRDDQINGGLLILYILGVTLSQGKLFTIKQIPFKAHLNYFAPFAVRYLCYVILQEDVCRKNQLFFEWSWVPGS</sequence>
<keyword evidence="16" id="KW-1185">Reference proteome</keyword>
<evidence type="ECO:0000256" key="7">
    <source>
        <dbReference type="ARBA" id="ARBA00023136"/>
    </source>
</evidence>
<evidence type="ECO:0000256" key="2">
    <source>
        <dbReference type="ARBA" id="ARBA00022448"/>
    </source>
</evidence>
<evidence type="ECO:0000256" key="10">
    <source>
        <dbReference type="ARBA" id="ARBA00023286"/>
    </source>
</evidence>
<feature type="chain" id="PRO_5045121500" description="Ionotropic glutamate receptor L-glutamate and glycine-binding domain-containing protein" evidence="13">
    <location>
        <begin position="25"/>
        <end position="249"/>
    </location>
</feature>
<evidence type="ECO:0000256" key="13">
    <source>
        <dbReference type="SAM" id="SignalP"/>
    </source>
</evidence>
<keyword evidence="8" id="KW-0675">Receptor</keyword>
<accession>A0ABR0AP14</accession>
<gene>
    <name evidence="15" type="ORF">OUZ56_015888</name>
</gene>
<keyword evidence="2" id="KW-0813">Transport</keyword>
<evidence type="ECO:0000259" key="14">
    <source>
        <dbReference type="Pfam" id="PF10613"/>
    </source>
</evidence>
<evidence type="ECO:0000256" key="11">
    <source>
        <dbReference type="ARBA" id="ARBA00023303"/>
    </source>
</evidence>
<keyword evidence="11" id="KW-0407">Ion channel</keyword>
<dbReference type="InterPro" id="IPR019594">
    <property type="entry name" value="Glu/Gly-bd"/>
</dbReference>
<name>A0ABR0AP14_9CRUS</name>
<dbReference type="Gene3D" id="3.40.190.10">
    <property type="entry name" value="Periplasmic binding protein-like II"/>
    <property type="match status" value="1"/>
</dbReference>
<dbReference type="Pfam" id="PF10613">
    <property type="entry name" value="Lig_chan-Glu_bd"/>
    <property type="match status" value="1"/>
</dbReference>
<dbReference type="PANTHER" id="PTHR42643">
    <property type="entry name" value="IONOTROPIC RECEPTOR 20A-RELATED"/>
    <property type="match status" value="1"/>
</dbReference>
<comment type="caution">
    <text evidence="15">The sequence shown here is derived from an EMBL/GenBank/DDBJ whole genome shotgun (WGS) entry which is preliminary data.</text>
</comment>
<feature type="transmembrane region" description="Helical" evidence="12">
    <location>
        <begin position="182"/>
        <end position="199"/>
    </location>
</feature>
<feature type="signal peptide" evidence="13">
    <location>
        <begin position="1"/>
        <end position="24"/>
    </location>
</feature>
<evidence type="ECO:0000256" key="6">
    <source>
        <dbReference type="ARBA" id="ARBA00023065"/>
    </source>
</evidence>
<dbReference type="PANTHER" id="PTHR42643:SF24">
    <property type="entry name" value="IONOTROPIC RECEPTOR 60A"/>
    <property type="match status" value="1"/>
</dbReference>
<evidence type="ECO:0000256" key="5">
    <source>
        <dbReference type="ARBA" id="ARBA00022989"/>
    </source>
</evidence>
<keyword evidence="6" id="KW-0406">Ion transport</keyword>
<evidence type="ECO:0000313" key="15">
    <source>
        <dbReference type="EMBL" id="KAK4026862.1"/>
    </source>
</evidence>
<comment type="subcellular location">
    <subcellularLocation>
        <location evidence="1">Cell membrane</location>
        <topology evidence="1">Multi-pass membrane protein</topology>
    </subcellularLocation>
</comment>
<evidence type="ECO:0000256" key="1">
    <source>
        <dbReference type="ARBA" id="ARBA00004651"/>
    </source>
</evidence>
<reference evidence="15 16" key="1">
    <citation type="journal article" date="2023" name="Nucleic Acids Res.">
        <title>The hologenome of Daphnia magna reveals possible DNA methylation and microbiome-mediated evolution of the host genome.</title>
        <authorList>
            <person name="Chaturvedi A."/>
            <person name="Li X."/>
            <person name="Dhandapani V."/>
            <person name="Marshall H."/>
            <person name="Kissane S."/>
            <person name="Cuenca-Cambronero M."/>
            <person name="Asole G."/>
            <person name="Calvet F."/>
            <person name="Ruiz-Romero M."/>
            <person name="Marangio P."/>
            <person name="Guigo R."/>
            <person name="Rago D."/>
            <person name="Mirbahai L."/>
            <person name="Eastwood N."/>
            <person name="Colbourne J.K."/>
            <person name="Zhou J."/>
            <person name="Mallon E."/>
            <person name="Orsini L."/>
        </authorList>
    </citation>
    <scope>NUCLEOTIDE SEQUENCE [LARGE SCALE GENOMIC DNA]</scope>
    <source>
        <strain evidence="15">LRV0_1</strain>
    </source>
</reference>
<evidence type="ECO:0000256" key="9">
    <source>
        <dbReference type="ARBA" id="ARBA00023180"/>
    </source>
</evidence>
<proteinExistence type="predicted"/>
<keyword evidence="5 12" id="KW-1133">Transmembrane helix</keyword>
<keyword evidence="3" id="KW-1003">Cell membrane</keyword>
<keyword evidence="4 12" id="KW-0812">Transmembrane</keyword>
<organism evidence="15 16">
    <name type="scientific">Daphnia magna</name>
    <dbReference type="NCBI Taxonomy" id="35525"/>
    <lineage>
        <taxon>Eukaryota</taxon>
        <taxon>Metazoa</taxon>
        <taxon>Ecdysozoa</taxon>
        <taxon>Arthropoda</taxon>
        <taxon>Crustacea</taxon>
        <taxon>Branchiopoda</taxon>
        <taxon>Diplostraca</taxon>
        <taxon>Cladocera</taxon>
        <taxon>Anomopoda</taxon>
        <taxon>Daphniidae</taxon>
        <taxon>Daphnia</taxon>
    </lineage>
</organism>
<feature type="transmembrane region" description="Helical" evidence="12">
    <location>
        <begin position="152"/>
        <end position="170"/>
    </location>
</feature>
<dbReference type="Proteomes" id="UP001234178">
    <property type="component" value="Unassembled WGS sequence"/>
</dbReference>
<keyword evidence="13" id="KW-0732">Signal</keyword>
<evidence type="ECO:0000313" key="16">
    <source>
        <dbReference type="Proteomes" id="UP001234178"/>
    </source>
</evidence>
<keyword evidence="7 12" id="KW-0472">Membrane</keyword>
<dbReference type="EMBL" id="JAOYFB010000038">
    <property type="protein sequence ID" value="KAK4026862.1"/>
    <property type="molecule type" value="Genomic_DNA"/>
</dbReference>
<dbReference type="SUPFAM" id="SSF53850">
    <property type="entry name" value="Periplasmic binding protein-like II"/>
    <property type="match status" value="1"/>
</dbReference>
<dbReference type="InterPro" id="IPR052192">
    <property type="entry name" value="Insect_Ionotropic_Sensory_Rcpt"/>
</dbReference>
<evidence type="ECO:0000256" key="4">
    <source>
        <dbReference type="ARBA" id="ARBA00022692"/>
    </source>
</evidence>
<feature type="domain" description="Ionotropic glutamate receptor L-glutamate and glycine-binding" evidence="14">
    <location>
        <begin position="56"/>
        <end position="136"/>
    </location>
</feature>
<evidence type="ECO:0000256" key="12">
    <source>
        <dbReference type="SAM" id="Phobius"/>
    </source>
</evidence>